<evidence type="ECO:0000256" key="1">
    <source>
        <dbReference type="ARBA" id="ARBA00008721"/>
    </source>
</evidence>
<dbReference type="InterPro" id="IPR008754">
    <property type="entry name" value="Peptidase_M43"/>
</dbReference>
<dbReference type="SUPFAM" id="SSF55486">
    <property type="entry name" value="Metalloproteases ('zincins'), catalytic domain"/>
    <property type="match status" value="1"/>
</dbReference>
<evidence type="ECO:0000256" key="4">
    <source>
        <dbReference type="ARBA" id="ARBA00022729"/>
    </source>
</evidence>
<dbReference type="Pfam" id="PF05572">
    <property type="entry name" value="Peptidase_M43"/>
    <property type="match status" value="1"/>
</dbReference>
<evidence type="ECO:0000256" key="6">
    <source>
        <dbReference type="ARBA" id="ARBA00022833"/>
    </source>
</evidence>
<dbReference type="GO" id="GO:0006508">
    <property type="term" value="P:proteolysis"/>
    <property type="evidence" value="ECO:0007669"/>
    <property type="project" value="UniProtKB-KW"/>
</dbReference>
<dbReference type="GO" id="GO:0046872">
    <property type="term" value="F:metal ion binding"/>
    <property type="evidence" value="ECO:0007669"/>
    <property type="project" value="UniProtKB-KW"/>
</dbReference>
<evidence type="ECO:0000256" key="9">
    <source>
        <dbReference type="SAM" id="SignalP"/>
    </source>
</evidence>
<keyword evidence="8" id="KW-1015">Disulfide bond</keyword>
<sequence>MLKIEKKMTFILTVLISFLAFNCDNNSDPVIRDFGGDNTNQPVNTISRDTLRIPVVHHISRNNAGTNAAVTEERINKIMGDINKNFKSGKIQFFTKSINFINNTTWNTSFVKQDDFTESKVLSSFEDDKALNIFYFIKLLNRRNGEITGELGATALFPNQGNNLKLSASSVEIQNTATATHEIGHYLGLYHTDDDFKDSQGRIELVDGSNCTEAGDKICDTPASPDLNDSNIDEPSCNYIGTERDPAGMPYSPDTQNFMITWSGTDTDGTLCRRHFSQGQIEKMTSVLNNERAYLITRE</sequence>
<dbReference type="EMBL" id="FOMI01000010">
    <property type="protein sequence ID" value="SFD34705.1"/>
    <property type="molecule type" value="Genomic_DNA"/>
</dbReference>
<evidence type="ECO:0000256" key="3">
    <source>
        <dbReference type="ARBA" id="ARBA00022723"/>
    </source>
</evidence>
<protein>
    <submittedName>
        <fullName evidence="11">Pregnancy-associated plasma protein-A</fullName>
    </submittedName>
</protein>
<evidence type="ECO:0000313" key="11">
    <source>
        <dbReference type="EMBL" id="SFD34705.1"/>
    </source>
</evidence>
<comment type="similarity">
    <text evidence="1">Belongs to the peptidase M43B family.</text>
</comment>
<gene>
    <name evidence="11" type="ORF">SAMN04487987_11061</name>
</gene>
<dbReference type="AlphaFoldDB" id="A0A1I1RK34"/>
<feature type="signal peptide" evidence="9">
    <location>
        <begin position="1"/>
        <end position="22"/>
    </location>
</feature>
<feature type="chain" id="PRO_5011583375" evidence="9">
    <location>
        <begin position="23"/>
        <end position="299"/>
    </location>
</feature>
<evidence type="ECO:0000256" key="5">
    <source>
        <dbReference type="ARBA" id="ARBA00022801"/>
    </source>
</evidence>
<dbReference type="STRING" id="870482.SAMN04487987_11061"/>
<accession>A0A1I1RK34</accession>
<dbReference type="Proteomes" id="UP000199439">
    <property type="component" value="Unassembled WGS sequence"/>
</dbReference>
<evidence type="ECO:0000256" key="7">
    <source>
        <dbReference type="ARBA" id="ARBA00023049"/>
    </source>
</evidence>
<keyword evidence="7" id="KW-0482">Metalloprotease</keyword>
<keyword evidence="5" id="KW-0378">Hydrolase</keyword>
<keyword evidence="4 9" id="KW-0732">Signal</keyword>
<dbReference type="GO" id="GO:0008237">
    <property type="term" value="F:metallopeptidase activity"/>
    <property type="evidence" value="ECO:0007669"/>
    <property type="project" value="UniProtKB-KW"/>
</dbReference>
<evidence type="ECO:0000256" key="8">
    <source>
        <dbReference type="ARBA" id="ARBA00023157"/>
    </source>
</evidence>
<keyword evidence="2" id="KW-0645">Protease</keyword>
<reference evidence="12" key="1">
    <citation type="submission" date="2016-10" db="EMBL/GenBank/DDBJ databases">
        <authorList>
            <person name="Varghese N."/>
            <person name="Submissions S."/>
        </authorList>
    </citation>
    <scope>NUCLEOTIDE SEQUENCE [LARGE SCALE GENOMIC DNA]</scope>
    <source>
        <strain evidence="12">DSM 25730</strain>
    </source>
</reference>
<keyword evidence="3" id="KW-0479">Metal-binding</keyword>
<keyword evidence="6" id="KW-0862">Zinc</keyword>
<keyword evidence="12" id="KW-1185">Reference proteome</keyword>
<dbReference type="PANTHER" id="PTHR47466:SF1">
    <property type="entry name" value="METALLOPROTEASE MEP1 (AFU_ORTHOLOGUE AFUA_1G07730)-RELATED"/>
    <property type="match status" value="1"/>
</dbReference>
<proteinExistence type="inferred from homology"/>
<dbReference type="OrthoDB" id="6278496at2"/>
<organism evidence="11 12">
    <name type="scientific">Algibacter pectinivorans</name>
    <dbReference type="NCBI Taxonomy" id="870482"/>
    <lineage>
        <taxon>Bacteria</taxon>
        <taxon>Pseudomonadati</taxon>
        <taxon>Bacteroidota</taxon>
        <taxon>Flavobacteriia</taxon>
        <taxon>Flavobacteriales</taxon>
        <taxon>Flavobacteriaceae</taxon>
        <taxon>Algibacter</taxon>
    </lineage>
</organism>
<dbReference type="InterPro" id="IPR024079">
    <property type="entry name" value="MetalloPept_cat_dom_sf"/>
</dbReference>
<dbReference type="PANTHER" id="PTHR47466">
    <property type="match status" value="1"/>
</dbReference>
<dbReference type="Gene3D" id="3.40.390.10">
    <property type="entry name" value="Collagenase (Catalytic Domain)"/>
    <property type="match status" value="1"/>
</dbReference>
<evidence type="ECO:0000313" key="12">
    <source>
        <dbReference type="Proteomes" id="UP000199439"/>
    </source>
</evidence>
<evidence type="ECO:0000259" key="10">
    <source>
        <dbReference type="Pfam" id="PF05572"/>
    </source>
</evidence>
<name>A0A1I1RK34_9FLAO</name>
<feature type="domain" description="Peptidase M43 pregnancy-associated plasma-A" evidence="10">
    <location>
        <begin position="166"/>
        <end position="288"/>
    </location>
</feature>
<evidence type="ECO:0000256" key="2">
    <source>
        <dbReference type="ARBA" id="ARBA00022670"/>
    </source>
</evidence>